<feature type="transmembrane region" description="Helical" evidence="5">
    <location>
        <begin position="6"/>
        <end position="31"/>
    </location>
</feature>
<feature type="transmembrane region" description="Helical" evidence="5">
    <location>
        <begin position="43"/>
        <end position="67"/>
    </location>
</feature>
<evidence type="ECO:0000256" key="2">
    <source>
        <dbReference type="ARBA" id="ARBA00022692"/>
    </source>
</evidence>
<organism evidence="7 10">
    <name type="scientific">Adineta ricciae</name>
    <name type="common">Rotifer</name>
    <dbReference type="NCBI Taxonomy" id="249248"/>
    <lineage>
        <taxon>Eukaryota</taxon>
        <taxon>Metazoa</taxon>
        <taxon>Spiralia</taxon>
        <taxon>Gnathifera</taxon>
        <taxon>Rotifera</taxon>
        <taxon>Eurotatoria</taxon>
        <taxon>Bdelloidea</taxon>
        <taxon>Adinetida</taxon>
        <taxon>Adinetidae</taxon>
        <taxon>Adineta</taxon>
    </lineage>
</organism>
<evidence type="ECO:0000313" key="9">
    <source>
        <dbReference type="Proteomes" id="UP000663828"/>
    </source>
</evidence>
<keyword evidence="2 5" id="KW-0812">Transmembrane</keyword>
<dbReference type="Gene3D" id="1.20.1070.10">
    <property type="entry name" value="Rhodopsin 7-helix transmembrane proteins"/>
    <property type="match status" value="1"/>
</dbReference>
<dbReference type="EMBL" id="CAJNOJ010000004">
    <property type="protein sequence ID" value="CAF0741173.1"/>
    <property type="molecule type" value="Genomic_DNA"/>
</dbReference>
<keyword evidence="4 5" id="KW-0472">Membrane</keyword>
<feature type="domain" description="G-protein coupled receptors family 1 profile" evidence="6">
    <location>
        <begin position="21"/>
        <end position="272"/>
    </location>
</feature>
<dbReference type="InterPro" id="IPR017452">
    <property type="entry name" value="GPCR_Rhodpsn_7TM"/>
</dbReference>
<evidence type="ECO:0000313" key="8">
    <source>
        <dbReference type="EMBL" id="CAF1019819.1"/>
    </source>
</evidence>
<feature type="transmembrane region" description="Helical" evidence="5">
    <location>
        <begin position="253"/>
        <end position="276"/>
    </location>
</feature>
<dbReference type="AlphaFoldDB" id="A0A813NVC5"/>
<keyword evidence="3 5" id="KW-1133">Transmembrane helix</keyword>
<name>A0A813NVC5_ADIRI</name>
<sequence length="310" mass="37562">MVSFIIRFWTYLILLIPSILCTLFVLYHLLFDRTLRLALNNHVIIVLLIICLTCQITIYPWMLHFYWLDEFWERSLFFCTLWQFLDWGLYVTQTVLFAWATIERHILIFHDKWMATKLNRFLIHYLPLTLLLLYCLLFYIILDFFPACENFYLDSDMICVFVCAFYVYDLYMYETIAHQLIPVFTIVIFSIVLLLRTFFFKWRMRQPIRWRKYRKLAIQVLSISFLYLLFSFPFALVTLLYLLGWAYSVYGAILPYANFCSYLNILLFPFVTLTSLPTLRRRVKNMLPPYRAFVRAIAARTNINNRVHIR</sequence>
<dbReference type="GO" id="GO:0016020">
    <property type="term" value="C:membrane"/>
    <property type="evidence" value="ECO:0007669"/>
    <property type="project" value="UniProtKB-SubCell"/>
</dbReference>
<keyword evidence="9" id="KW-1185">Reference proteome</keyword>
<dbReference type="EMBL" id="CAJNOR010000843">
    <property type="protein sequence ID" value="CAF1019819.1"/>
    <property type="molecule type" value="Genomic_DNA"/>
</dbReference>
<evidence type="ECO:0000259" key="6">
    <source>
        <dbReference type="PROSITE" id="PS50262"/>
    </source>
</evidence>
<feature type="transmembrane region" description="Helical" evidence="5">
    <location>
        <begin position="176"/>
        <end position="199"/>
    </location>
</feature>
<dbReference type="Proteomes" id="UP000663828">
    <property type="component" value="Unassembled WGS sequence"/>
</dbReference>
<dbReference type="SUPFAM" id="SSF81321">
    <property type="entry name" value="Family A G protein-coupled receptor-like"/>
    <property type="match status" value="1"/>
</dbReference>
<comment type="subcellular location">
    <subcellularLocation>
        <location evidence="1">Membrane</location>
    </subcellularLocation>
</comment>
<evidence type="ECO:0000256" key="1">
    <source>
        <dbReference type="ARBA" id="ARBA00004370"/>
    </source>
</evidence>
<feature type="transmembrane region" description="Helical" evidence="5">
    <location>
        <begin position="220"/>
        <end position="247"/>
    </location>
</feature>
<evidence type="ECO:0000256" key="3">
    <source>
        <dbReference type="ARBA" id="ARBA00022989"/>
    </source>
</evidence>
<accession>A0A813NVC5</accession>
<feature type="transmembrane region" description="Helical" evidence="5">
    <location>
        <begin position="121"/>
        <end position="142"/>
    </location>
</feature>
<evidence type="ECO:0000256" key="5">
    <source>
        <dbReference type="SAM" id="Phobius"/>
    </source>
</evidence>
<feature type="transmembrane region" description="Helical" evidence="5">
    <location>
        <begin position="87"/>
        <end position="109"/>
    </location>
</feature>
<evidence type="ECO:0000256" key="4">
    <source>
        <dbReference type="ARBA" id="ARBA00023136"/>
    </source>
</evidence>
<reference evidence="7" key="1">
    <citation type="submission" date="2021-02" db="EMBL/GenBank/DDBJ databases">
        <authorList>
            <person name="Nowell W R."/>
        </authorList>
    </citation>
    <scope>NUCLEOTIDE SEQUENCE</scope>
</reference>
<protein>
    <recommendedName>
        <fullName evidence="6">G-protein coupled receptors family 1 profile domain-containing protein</fullName>
    </recommendedName>
</protein>
<comment type="caution">
    <text evidence="7">The sequence shown here is derived from an EMBL/GenBank/DDBJ whole genome shotgun (WGS) entry which is preliminary data.</text>
</comment>
<proteinExistence type="predicted"/>
<gene>
    <name evidence="7" type="ORF">EDS130_LOCUS1742</name>
    <name evidence="8" type="ORF">XAT740_LOCUS14172</name>
</gene>
<dbReference type="PROSITE" id="PS50262">
    <property type="entry name" value="G_PROTEIN_RECEP_F1_2"/>
    <property type="match status" value="1"/>
</dbReference>
<evidence type="ECO:0000313" key="10">
    <source>
        <dbReference type="Proteomes" id="UP000663852"/>
    </source>
</evidence>
<evidence type="ECO:0000313" key="7">
    <source>
        <dbReference type="EMBL" id="CAF0741173.1"/>
    </source>
</evidence>
<dbReference type="Proteomes" id="UP000663852">
    <property type="component" value="Unassembled WGS sequence"/>
</dbReference>